<comment type="caution">
    <text evidence="1">The sequence shown here is derived from an EMBL/GenBank/DDBJ whole genome shotgun (WGS) entry which is preliminary data.</text>
</comment>
<gene>
    <name evidence="1" type="ORF">A4X13_0g4050</name>
</gene>
<dbReference type="EMBL" id="LWDF02000252">
    <property type="protein sequence ID" value="KAE8251322.1"/>
    <property type="molecule type" value="Genomic_DNA"/>
</dbReference>
<reference evidence="1" key="1">
    <citation type="submission" date="2016-04" db="EMBL/GenBank/DDBJ databases">
        <authorList>
            <person name="Nguyen H.D."/>
            <person name="Samba Siva P."/>
            <person name="Cullis J."/>
            <person name="Levesque C.A."/>
            <person name="Hambleton S."/>
        </authorList>
    </citation>
    <scope>NUCLEOTIDE SEQUENCE</scope>
    <source>
        <strain evidence="1">DAOMC 236416</strain>
    </source>
</reference>
<evidence type="ECO:0000313" key="1">
    <source>
        <dbReference type="EMBL" id="KAE8251322.1"/>
    </source>
</evidence>
<dbReference type="InterPro" id="IPR001810">
    <property type="entry name" value="F-box_dom"/>
</dbReference>
<dbReference type="Pfam" id="PF00646">
    <property type="entry name" value="F-box"/>
    <property type="match status" value="1"/>
</dbReference>
<reference evidence="1" key="2">
    <citation type="journal article" date="2019" name="IMA Fungus">
        <title>Genome sequencing and comparison of five Tilletia species to identify candidate genes for the detection of regulated species infecting wheat.</title>
        <authorList>
            <person name="Nguyen H.D.T."/>
            <person name="Sultana T."/>
            <person name="Kesanakurti P."/>
            <person name="Hambleton S."/>
        </authorList>
    </citation>
    <scope>NUCLEOTIDE SEQUENCE</scope>
    <source>
        <strain evidence="1">DAOMC 236416</strain>
    </source>
</reference>
<dbReference type="InterPro" id="IPR036047">
    <property type="entry name" value="F-box-like_dom_sf"/>
</dbReference>
<accession>A0A177TT76</accession>
<dbReference type="SMART" id="SM00256">
    <property type="entry name" value="FBOX"/>
    <property type="match status" value="1"/>
</dbReference>
<protein>
    <submittedName>
        <fullName evidence="1">Uncharacterized protein</fullName>
    </submittedName>
</protein>
<sequence length="262" mass="29519">MDKGQTSSSVSEIASPSSKYLSEHKPVPCLDDLPNELLRLIITHLDPPSLLTFASLSTHLRSILLYGSHDLLEQACRTFIGWWWRPFGDAPHQAFRRILDMVRERACPFCRLIPPDADAGTGYRETTSTREEGANDATNLKNCSRKPVQIRGREVANNVHKIEFHILLPHVRACRTCLRTHPSLTLISAHTALQRYAVDGLDVATLDIVARSHAIRMKSVPNAHRHKRDHPGAPRRTKLYLLKDIVDYLDNNRQADGLTVCA</sequence>
<dbReference type="CDD" id="cd09917">
    <property type="entry name" value="F-box_SF"/>
    <property type="match status" value="1"/>
</dbReference>
<organism evidence="1 2">
    <name type="scientific">Tilletia indica</name>
    <dbReference type="NCBI Taxonomy" id="43049"/>
    <lineage>
        <taxon>Eukaryota</taxon>
        <taxon>Fungi</taxon>
        <taxon>Dikarya</taxon>
        <taxon>Basidiomycota</taxon>
        <taxon>Ustilaginomycotina</taxon>
        <taxon>Exobasidiomycetes</taxon>
        <taxon>Tilletiales</taxon>
        <taxon>Tilletiaceae</taxon>
        <taxon>Tilletia</taxon>
    </lineage>
</organism>
<name>A0A177TT76_9BASI</name>
<dbReference type="SUPFAM" id="SSF81383">
    <property type="entry name" value="F-box domain"/>
    <property type="match status" value="1"/>
</dbReference>
<dbReference type="Proteomes" id="UP000077521">
    <property type="component" value="Unassembled WGS sequence"/>
</dbReference>
<evidence type="ECO:0000313" key="2">
    <source>
        <dbReference type="Proteomes" id="UP000077521"/>
    </source>
</evidence>
<proteinExistence type="predicted"/>
<dbReference type="PROSITE" id="PS50181">
    <property type="entry name" value="FBOX"/>
    <property type="match status" value="1"/>
</dbReference>
<keyword evidence="2" id="KW-1185">Reference proteome</keyword>
<dbReference type="AlphaFoldDB" id="A0A177TT76"/>